<dbReference type="AlphaFoldDB" id="A0AAV4R9I1"/>
<name>A0AAV4R9I1_9ARAC</name>
<evidence type="ECO:0000313" key="2">
    <source>
        <dbReference type="EMBL" id="GIY16976.1"/>
    </source>
</evidence>
<sequence length="119" mass="13011">MRKVLADHEEKNAHSWHLSAPNASPTPRKLITSENADADCEKWVKKAAVDKMRLCDVGWNVIKVGPFSAGVGPCVCLTIADFHFSMLVISVAIGSGDGVKKTMVMIRFHYLLIGFGVDI</sequence>
<evidence type="ECO:0000256" key="1">
    <source>
        <dbReference type="SAM" id="MobiDB-lite"/>
    </source>
</evidence>
<gene>
    <name evidence="2" type="ORF">CDAR_544351</name>
</gene>
<organism evidence="2 3">
    <name type="scientific">Caerostris darwini</name>
    <dbReference type="NCBI Taxonomy" id="1538125"/>
    <lineage>
        <taxon>Eukaryota</taxon>
        <taxon>Metazoa</taxon>
        <taxon>Ecdysozoa</taxon>
        <taxon>Arthropoda</taxon>
        <taxon>Chelicerata</taxon>
        <taxon>Arachnida</taxon>
        <taxon>Araneae</taxon>
        <taxon>Araneomorphae</taxon>
        <taxon>Entelegynae</taxon>
        <taxon>Araneoidea</taxon>
        <taxon>Araneidae</taxon>
        <taxon>Caerostris</taxon>
    </lineage>
</organism>
<reference evidence="2 3" key="1">
    <citation type="submission" date="2021-06" db="EMBL/GenBank/DDBJ databases">
        <title>Caerostris darwini draft genome.</title>
        <authorList>
            <person name="Kono N."/>
            <person name="Arakawa K."/>
        </authorList>
    </citation>
    <scope>NUCLEOTIDE SEQUENCE [LARGE SCALE GENOMIC DNA]</scope>
</reference>
<feature type="compositionally biased region" description="Basic and acidic residues" evidence="1">
    <location>
        <begin position="1"/>
        <end position="13"/>
    </location>
</feature>
<feature type="region of interest" description="Disordered" evidence="1">
    <location>
        <begin position="1"/>
        <end position="28"/>
    </location>
</feature>
<dbReference type="EMBL" id="BPLQ01005757">
    <property type="protein sequence ID" value="GIY16976.1"/>
    <property type="molecule type" value="Genomic_DNA"/>
</dbReference>
<accession>A0AAV4R9I1</accession>
<proteinExistence type="predicted"/>
<evidence type="ECO:0000313" key="3">
    <source>
        <dbReference type="Proteomes" id="UP001054837"/>
    </source>
</evidence>
<dbReference type="Proteomes" id="UP001054837">
    <property type="component" value="Unassembled WGS sequence"/>
</dbReference>
<protein>
    <submittedName>
        <fullName evidence="2">Uncharacterized protein</fullName>
    </submittedName>
</protein>
<keyword evidence="3" id="KW-1185">Reference proteome</keyword>
<comment type="caution">
    <text evidence="2">The sequence shown here is derived from an EMBL/GenBank/DDBJ whole genome shotgun (WGS) entry which is preliminary data.</text>
</comment>